<feature type="region of interest" description="Disordered" evidence="2">
    <location>
        <begin position="1"/>
        <end position="64"/>
    </location>
</feature>
<dbReference type="HOGENOM" id="CLU_1532723_0_0_1"/>
<reference evidence="3 4" key="1">
    <citation type="journal article" date="2012" name="Science">
        <title>The Paleozoic origin of enzymatic lignin decomposition reconstructed from 31 fungal genomes.</title>
        <authorList>
            <person name="Floudas D."/>
            <person name="Binder M."/>
            <person name="Riley R."/>
            <person name="Barry K."/>
            <person name="Blanchette R.A."/>
            <person name="Henrissat B."/>
            <person name="Martinez A.T."/>
            <person name="Otillar R."/>
            <person name="Spatafora J.W."/>
            <person name="Yadav J.S."/>
            <person name="Aerts A."/>
            <person name="Benoit I."/>
            <person name="Boyd A."/>
            <person name="Carlson A."/>
            <person name="Copeland A."/>
            <person name="Coutinho P.M."/>
            <person name="de Vries R.P."/>
            <person name="Ferreira P."/>
            <person name="Findley K."/>
            <person name="Foster B."/>
            <person name="Gaskell J."/>
            <person name="Glotzer D."/>
            <person name="Gorecki P."/>
            <person name="Heitman J."/>
            <person name="Hesse C."/>
            <person name="Hori C."/>
            <person name="Igarashi K."/>
            <person name="Jurgens J.A."/>
            <person name="Kallen N."/>
            <person name="Kersten P."/>
            <person name="Kohler A."/>
            <person name="Kuees U."/>
            <person name="Kumar T.K.A."/>
            <person name="Kuo A."/>
            <person name="LaButti K."/>
            <person name="Larrondo L.F."/>
            <person name="Lindquist E."/>
            <person name="Ling A."/>
            <person name="Lombard V."/>
            <person name="Lucas S."/>
            <person name="Lundell T."/>
            <person name="Martin R."/>
            <person name="McLaughlin D.J."/>
            <person name="Morgenstern I."/>
            <person name="Morin E."/>
            <person name="Murat C."/>
            <person name="Nagy L.G."/>
            <person name="Nolan M."/>
            <person name="Ohm R.A."/>
            <person name="Patyshakuliyeva A."/>
            <person name="Rokas A."/>
            <person name="Ruiz-Duenas F.J."/>
            <person name="Sabat G."/>
            <person name="Salamov A."/>
            <person name="Samejima M."/>
            <person name="Schmutz J."/>
            <person name="Slot J.C."/>
            <person name="St John F."/>
            <person name="Stenlid J."/>
            <person name="Sun H."/>
            <person name="Sun S."/>
            <person name="Syed K."/>
            <person name="Tsang A."/>
            <person name="Wiebenga A."/>
            <person name="Young D."/>
            <person name="Pisabarro A."/>
            <person name="Eastwood D.C."/>
            <person name="Martin F."/>
            <person name="Cullen D."/>
            <person name="Grigoriev I.V."/>
            <person name="Hibbett D.S."/>
        </authorList>
    </citation>
    <scope>NUCLEOTIDE SEQUENCE [LARGE SCALE GENOMIC DNA]</scope>
    <source>
        <strain evidence="3 4">ATCC 11539</strain>
    </source>
</reference>
<organism evidence="3 4">
    <name type="scientific">Gloeophyllum trabeum (strain ATCC 11539 / FP-39264 / Madison 617)</name>
    <name type="common">Brown rot fungus</name>
    <dbReference type="NCBI Taxonomy" id="670483"/>
    <lineage>
        <taxon>Eukaryota</taxon>
        <taxon>Fungi</taxon>
        <taxon>Dikarya</taxon>
        <taxon>Basidiomycota</taxon>
        <taxon>Agaricomycotina</taxon>
        <taxon>Agaricomycetes</taxon>
        <taxon>Gloeophyllales</taxon>
        <taxon>Gloeophyllaceae</taxon>
        <taxon>Gloeophyllum</taxon>
    </lineage>
</organism>
<protein>
    <submittedName>
        <fullName evidence="3">Uncharacterized protein</fullName>
    </submittedName>
</protein>
<gene>
    <name evidence="3" type="ORF">GLOTRDRAFT_112140</name>
</gene>
<keyword evidence="4" id="KW-1185">Reference proteome</keyword>
<sequence>MMCTASNLSTLPSQLSPESSSWGVVQPHVTTASSTGEESDKENKDTGEAGTADSEVVASKDMPEDSLEQRMTRLQLVQATHKQVVATKKVTGVHRTHKANRKVKFAPMPRPYTRNRWVASMRRQLIKDEGIWLREEMAELFGELDEAKRLVDRSAANFARIQRQLNDLQESLREL</sequence>
<dbReference type="EMBL" id="KB469308">
    <property type="protein sequence ID" value="EPQ52043.1"/>
    <property type="molecule type" value="Genomic_DNA"/>
</dbReference>
<dbReference type="AlphaFoldDB" id="S7PX33"/>
<feature type="coiled-coil region" evidence="1">
    <location>
        <begin position="144"/>
        <end position="171"/>
    </location>
</feature>
<evidence type="ECO:0000313" key="4">
    <source>
        <dbReference type="Proteomes" id="UP000030669"/>
    </source>
</evidence>
<evidence type="ECO:0000256" key="2">
    <source>
        <dbReference type="SAM" id="MobiDB-lite"/>
    </source>
</evidence>
<keyword evidence="1" id="KW-0175">Coiled coil</keyword>
<accession>S7PX33</accession>
<evidence type="ECO:0000313" key="3">
    <source>
        <dbReference type="EMBL" id="EPQ52043.1"/>
    </source>
</evidence>
<feature type="compositionally biased region" description="Polar residues" evidence="2">
    <location>
        <begin position="1"/>
        <end position="36"/>
    </location>
</feature>
<dbReference type="KEGG" id="gtr:GLOTRDRAFT_112140"/>
<dbReference type="Proteomes" id="UP000030669">
    <property type="component" value="Unassembled WGS sequence"/>
</dbReference>
<name>S7PX33_GLOTA</name>
<dbReference type="GeneID" id="19299504"/>
<dbReference type="RefSeq" id="XP_007869243.1">
    <property type="nucleotide sequence ID" value="XM_007871052.1"/>
</dbReference>
<proteinExistence type="predicted"/>
<evidence type="ECO:0000256" key="1">
    <source>
        <dbReference type="SAM" id="Coils"/>
    </source>
</evidence>